<comment type="catalytic activity">
    <reaction evidence="19">
        <text>O-phospho-L-seryl-[protein] + H2O = L-seryl-[protein] + phosphate</text>
        <dbReference type="Rhea" id="RHEA:20629"/>
        <dbReference type="Rhea" id="RHEA-COMP:9863"/>
        <dbReference type="Rhea" id="RHEA-COMP:11604"/>
        <dbReference type="ChEBI" id="CHEBI:15377"/>
        <dbReference type="ChEBI" id="CHEBI:29999"/>
        <dbReference type="ChEBI" id="CHEBI:43474"/>
        <dbReference type="ChEBI" id="CHEBI:83421"/>
        <dbReference type="EC" id="3.1.3.16"/>
    </reaction>
    <physiologicalReaction direction="left-to-right" evidence="19">
        <dbReference type="Rhea" id="RHEA:20630"/>
    </physiologicalReaction>
</comment>
<feature type="compositionally biased region" description="Polar residues" evidence="23">
    <location>
        <begin position="390"/>
        <end position="402"/>
    </location>
</feature>
<dbReference type="GO" id="GO:0004722">
    <property type="term" value="F:protein serine/threonine phosphatase activity"/>
    <property type="evidence" value="ECO:0007669"/>
    <property type="project" value="UniProtKB-EC"/>
</dbReference>
<evidence type="ECO:0000256" key="19">
    <source>
        <dbReference type="ARBA" id="ARBA00047986"/>
    </source>
</evidence>
<dbReference type="InterPro" id="IPR045101">
    <property type="entry name" value="PTP_PTEN"/>
</dbReference>
<sequence length="629" mass="71531">MFSPCRSAVSLEKRRYIGDGFNLDLAYITDRIIAMGFPSSGKEYLYRNPWKQTKKFLQHYHGENYKVYNLCCEKDRQYDHGKFNDQVECFPFEDHQAPPIGLIHKFCLSVDAFLKQSDQNVVAVHCKAGKGRTGLMICAYLLYSGRFNSAAKAMEFYGDKRTKDGKGVTIPSQKRFIRYYNTVLDRGFPAARRTKLLKLYISSLPVGMETFVAFYQRSHDTLSPYSVIKMEATFSKKESQCYAIEDNTKKRIQNVRCKVAGSTHKALFEEESAPEFEGDVKVVVYKKKMKKKNFLFSAWINTAFVPSTNRVVAMKADLDKCKKSLPQDVKLVMHFTGDGAAEEEEPPVTTTRGQKLIELSNKQPSSGGSSAAAPIGELPRGLDDEEQLPRTPSTRSLGGRQLSSHEIDVVPMTPHSRKDAHIERLETEMSTLKEALKEMVNEQATNSEDLKLRLNEASSDKRRLELELVEKTQDFASSLFDMEQQLSYTRDECKRLAKEKEALEQKVGELESVPTETLNDIIADLEEQNKELRGENDSVRAKLEERESSNKLIEETFSGGGEQGAEVQEPGKTELVGSLNVSLDKMNQLMSLLKKEQDANEELNKKLQRFLSMEQRDEDDIDRFVSNYV</sequence>
<dbReference type="Pfam" id="PF10409">
    <property type="entry name" value="PTEN_C2"/>
    <property type="match status" value="1"/>
</dbReference>
<dbReference type="PROSITE" id="PS51182">
    <property type="entry name" value="C2_TENSIN"/>
    <property type="match status" value="1"/>
</dbReference>
<dbReference type="InterPro" id="IPR014020">
    <property type="entry name" value="Tensin_C2-dom"/>
</dbReference>
<dbReference type="Pfam" id="PF22785">
    <property type="entry name" value="Tc-R-P"/>
    <property type="match status" value="1"/>
</dbReference>
<evidence type="ECO:0000256" key="23">
    <source>
        <dbReference type="SAM" id="MobiDB-lite"/>
    </source>
</evidence>
<dbReference type="SUPFAM" id="SSF52799">
    <property type="entry name" value="(Phosphotyrosine protein) phosphatases II"/>
    <property type="match status" value="1"/>
</dbReference>
<comment type="catalytic activity">
    <reaction evidence="17">
        <text>1D-myo-inositol 1,3,4,5,6-pentakisphosphate + H2O = 1D-myo-inositol 1,4,5,6-tetrakisphosphate + phosphate</text>
        <dbReference type="Rhea" id="RHEA:77143"/>
        <dbReference type="ChEBI" id="CHEBI:15377"/>
        <dbReference type="ChEBI" id="CHEBI:43474"/>
        <dbReference type="ChEBI" id="CHEBI:57627"/>
        <dbReference type="ChEBI" id="CHEBI:57733"/>
    </reaction>
    <physiologicalReaction direction="left-to-right" evidence="17">
        <dbReference type="Rhea" id="RHEA:77144"/>
    </physiologicalReaction>
</comment>
<accession>A0AAX4P2J2</accession>
<dbReference type="PROSITE" id="PS51181">
    <property type="entry name" value="PPASE_TENSIN"/>
    <property type="match status" value="1"/>
</dbReference>
<evidence type="ECO:0000256" key="16">
    <source>
        <dbReference type="ARBA" id="ARBA00043760"/>
    </source>
</evidence>
<dbReference type="EC" id="3.1.3.67" evidence="4"/>
<keyword evidence="10" id="KW-0443">Lipid metabolism</keyword>
<dbReference type="SMART" id="SM01326">
    <property type="entry name" value="PTEN_C2"/>
    <property type="match status" value="1"/>
</dbReference>
<dbReference type="InterPro" id="IPR000387">
    <property type="entry name" value="Tyr_Pase_dom"/>
</dbReference>
<evidence type="ECO:0000256" key="17">
    <source>
        <dbReference type="ARBA" id="ARBA00043762"/>
    </source>
</evidence>
<keyword evidence="28" id="KW-1185">Reference proteome</keyword>
<dbReference type="GO" id="GO:0005829">
    <property type="term" value="C:cytosol"/>
    <property type="evidence" value="ECO:0007669"/>
    <property type="project" value="TreeGrafter"/>
</dbReference>
<dbReference type="GO" id="GO:0050793">
    <property type="term" value="P:regulation of developmental process"/>
    <property type="evidence" value="ECO:0007669"/>
    <property type="project" value="UniProtKB-ARBA"/>
</dbReference>
<comment type="catalytic activity">
    <reaction evidence="13">
        <text>1,2-dioctanoyl-sn-glycero-3-phospho-(1D-myo-inositol-3,4,5-trisphosphate) + H2O = 1,2-dioctanoyl-sn-glycero-3-phospho-(1D-myo-inositol-4,5-bisphosphate) + phosphate</text>
        <dbReference type="Rhea" id="RHEA:43552"/>
        <dbReference type="ChEBI" id="CHEBI:15377"/>
        <dbReference type="ChEBI" id="CHEBI:43474"/>
        <dbReference type="ChEBI" id="CHEBI:83416"/>
        <dbReference type="ChEBI" id="CHEBI:83419"/>
    </reaction>
    <physiologicalReaction direction="left-to-right" evidence="13">
        <dbReference type="Rhea" id="RHEA:43553"/>
    </physiologicalReaction>
</comment>
<dbReference type="PANTHER" id="PTHR12305">
    <property type="entry name" value="PHOSPHATASE WITH HOMOLOGY TO TENSIN"/>
    <property type="match status" value="1"/>
</dbReference>
<dbReference type="CDD" id="cd14509">
    <property type="entry name" value="PTP_PTEN"/>
    <property type="match status" value="1"/>
</dbReference>
<keyword evidence="22" id="KW-0175">Coiled coil</keyword>
<keyword evidence="8" id="KW-0378">Hydrolase</keyword>
<dbReference type="Gene3D" id="3.90.190.10">
    <property type="entry name" value="Protein tyrosine phosphatase superfamily"/>
    <property type="match status" value="1"/>
</dbReference>
<evidence type="ECO:0000256" key="1">
    <source>
        <dbReference type="ARBA" id="ARBA00004487"/>
    </source>
</evidence>
<dbReference type="GO" id="GO:0016314">
    <property type="term" value="F:phosphatidylinositol-3,4,5-trisphosphate 3-phosphatase activity"/>
    <property type="evidence" value="ECO:0007669"/>
    <property type="project" value="UniProtKB-EC"/>
</dbReference>
<comment type="catalytic activity">
    <reaction evidence="12">
        <text>1,2-dihexadecanoyl-sn-glycero-3-phospho-(1D-myo-inositol-3,4,5-trisphosphate) + H2O = 1,2-dihexadecanoyl-sn-glycero-3-phospho-(1D-myo-inositol-4,5-bisphosphate) + phosphate</text>
        <dbReference type="Rhea" id="RHEA:43560"/>
        <dbReference type="ChEBI" id="CHEBI:15377"/>
        <dbReference type="ChEBI" id="CHEBI:43474"/>
        <dbReference type="ChEBI" id="CHEBI:83420"/>
        <dbReference type="ChEBI" id="CHEBI:83423"/>
    </reaction>
    <physiologicalReaction direction="left-to-right" evidence="12">
        <dbReference type="Rhea" id="RHEA:43561"/>
    </physiologicalReaction>
</comment>
<dbReference type="EC" id="3.1.3.16" evidence="6"/>
<evidence type="ECO:0000256" key="6">
    <source>
        <dbReference type="ARBA" id="ARBA00013081"/>
    </source>
</evidence>
<evidence type="ECO:0000259" key="26">
    <source>
        <dbReference type="PROSITE" id="PS51182"/>
    </source>
</evidence>
<dbReference type="EC" id="3.1.3.48" evidence="5"/>
<protein>
    <recommendedName>
        <fullName evidence="14">Phosphatidylinositol 3,4,5-trisphosphate 3-phosphatase and dual-specificity protein phosphatase PTEN</fullName>
        <ecNumber evidence="6">3.1.3.16</ecNumber>
        <ecNumber evidence="5">3.1.3.48</ecNumber>
        <ecNumber evidence="4">3.1.3.67</ecNumber>
    </recommendedName>
    <alternativeName>
        <fullName evidence="18">Inositol polyphosphate 3-phosphatase</fullName>
    </alternativeName>
</protein>
<dbReference type="GO" id="GO:0004725">
    <property type="term" value="F:protein tyrosine phosphatase activity"/>
    <property type="evidence" value="ECO:0007669"/>
    <property type="project" value="UniProtKB-EC"/>
</dbReference>
<reference evidence="27 28" key="1">
    <citation type="submission" date="2024-03" db="EMBL/GenBank/DDBJ databases">
        <title>Complete genome sequence of the green alga Chloropicon roscoffensis RCC1871.</title>
        <authorList>
            <person name="Lemieux C."/>
            <person name="Pombert J.-F."/>
            <person name="Otis C."/>
            <person name="Turmel M."/>
        </authorList>
    </citation>
    <scope>NUCLEOTIDE SEQUENCE [LARGE SCALE GENOMIC DNA]</scope>
    <source>
        <strain evidence="27 28">RCC1871</strain>
    </source>
</reference>
<evidence type="ECO:0000256" key="20">
    <source>
        <dbReference type="ARBA" id="ARBA00048832"/>
    </source>
</evidence>
<proteinExistence type="inferred from homology"/>
<feature type="domain" description="Phosphatase tensin-type" evidence="25">
    <location>
        <begin position="14"/>
        <end position="187"/>
    </location>
</feature>
<evidence type="ECO:0000313" key="27">
    <source>
        <dbReference type="EMBL" id="WZN60288.1"/>
    </source>
</evidence>
<dbReference type="GO" id="GO:0006629">
    <property type="term" value="P:lipid metabolic process"/>
    <property type="evidence" value="ECO:0007669"/>
    <property type="project" value="UniProtKB-KW"/>
</dbReference>
<evidence type="ECO:0000256" key="7">
    <source>
        <dbReference type="ARBA" id="ARBA00022490"/>
    </source>
</evidence>
<evidence type="ECO:0000259" key="24">
    <source>
        <dbReference type="PROSITE" id="PS50056"/>
    </source>
</evidence>
<evidence type="ECO:0000256" key="22">
    <source>
        <dbReference type="SAM" id="Coils"/>
    </source>
</evidence>
<evidence type="ECO:0000256" key="11">
    <source>
        <dbReference type="ARBA" id="ARBA00023273"/>
    </source>
</evidence>
<evidence type="ECO:0000256" key="15">
    <source>
        <dbReference type="ARBA" id="ARBA00043734"/>
    </source>
</evidence>
<evidence type="ECO:0000256" key="18">
    <source>
        <dbReference type="ARBA" id="ARBA00044309"/>
    </source>
</evidence>
<feature type="domain" description="Tyrosine specific protein phosphatases" evidence="24">
    <location>
        <begin position="104"/>
        <end position="175"/>
    </location>
</feature>
<evidence type="ECO:0000256" key="13">
    <source>
        <dbReference type="ARBA" id="ARBA00034268"/>
    </source>
</evidence>
<organism evidence="27 28">
    <name type="scientific">Chloropicon roscoffensis</name>
    <dbReference type="NCBI Taxonomy" id="1461544"/>
    <lineage>
        <taxon>Eukaryota</taxon>
        <taxon>Viridiplantae</taxon>
        <taxon>Chlorophyta</taxon>
        <taxon>Chloropicophyceae</taxon>
        <taxon>Chloropicales</taxon>
        <taxon>Chloropicaceae</taxon>
        <taxon>Chloropicon</taxon>
    </lineage>
</organism>
<dbReference type="PROSITE" id="PS00383">
    <property type="entry name" value="TYR_PHOSPHATASE_1"/>
    <property type="match status" value="1"/>
</dbReference>
<comment type="catalytic activity">
    <reaction evidence="20">
        <text>O-phospho-L-threonyl-[protein] + H2O = L-threonyl-[protein] + phosphate</text>
        <dbReference type="Rhea" id="RHEA:47004"/>
        <dbReference type="Rhea" id="RHEA-COMP:11060"/>
        <dbReference type="Rhea" id="RHEA-COMP:11605"/>
        <dbReference type="ChEBI" id="CHEBI:15377"/>
        <dbReference type="ChEBI" id="CHEBI:30013"/>
        <dbReference type="ChEBI" id="CHEBI:43474"/>
        <dbReference type="ChEBI" id="CHEBI:61977"/>
        <dbReference type="EC" id="3.1.3.16"/>
    </reaction>
    <physiologicalReaction direction="left-to-right" evidence="20">
        <dbReference type="Rhea" id="RHEA:47005"/>
    </physiologicalReaction>
</comment>
<keyword evidence="11" id="KW-0966">Cell projection</keyword>
<evidence type="ECO:0000256" key="4">
    <source>
        <dbReference type="ARBA" id="ARBA00013015"/>
    </source>
</evidence>
<dbReference type="PROSITE" id="PS50056">
    <property type="entry name" value="TYR_PHOSPHATASE_2"/>
    <property type="match status" value="1"/>
</dbReference>
<evidence type="ECO:0000256" key="3">
    <source>
        <dbReference type="ARBA" id="ARBA00007881"/>
    </source>
</evidence>
<gene>
    <name evidence="27" type="ORF">HKI87_02g18170</name>
</gene>
<evidence type="ECO:0000256" key="8">
    <source>
        <dbReference type="ARBA" id="ARBA00022801"/>
    </source>
</evidence>
<dbReference type="InterPro" id="IPR029021">
    <property type="entry name" value="Prot-tyrosine_phosphatase-like"/>
</dbReference>
<dbReference type="InterPro" id="IPR035892">
    <property type="entry name" value="C2_domain_sf"/>
</dbReference>
<comment type="similarity">
    <text evidence="3">Belongs to the PTEN phosphatase protein family.</text>
</comment>
<evidence type="ECO:0000313" key="28">
    <source>
        <dbReference type="Proteomes" id="UP001472866"/>
    </source>
</evidence>
<evidence type="ECO:0000256" key="14">
    <source>
        <dbReference type="ARBA" id="ARBA00034338"/>
    </source>
</evidence>
<dbReference type="InterPro" id="IPR029023">
    <property type="entry name" value="Tensin_phosphatase"/>
</dbReference>
<comment type="catalytic activity">
    <reaction evidence="21">
        <text>O-phospho-L-tyrosyl-[protein] + H2O = L-tyrosyl-[protein] + phosphate</text>
        <dbReference type="Rhea" id="RHEA:10684"/>
        <dbReference type="Rhea" id="RHEA-COMP:10136"/>
        <dbReference type="Rhea" id="RHEA-COMP:20101"/>
        <dbReference type="ChEBI" id="CHEBI:15377"/>
        <dbReference type="ChEBI" id="CHEBI:43474"/>
        <dbReference type="ChEBI" id="CHEBI:46858"/>
        <dbReference type="ChEBI" id="CHEBI:61978"/>
        <dbReference type="EC" id="3.1.3.48"/>
    </reaction>
    <physiologicalReaction direction="left-to-right" evidence="21">
        <dbReference type="Rhea" id="RHEA:10685"/>
    </physiologicalReaction>
</comment>
<feature type="coiled-coil region" evidence="22">
    <location>
        <begin position="422"/>
        <end position="549"/>
    </location>
</feature>
<evidence type="ECO:0000259" key="25">
    <source>
        <dbReference type="PROSITE" id="PS51181"/>
    </source>
</evidence>
<dbReference type="Gene3D" id="2.60.40.1110">
    <property type="match status" value="1"/>
</dbReference>
<evidence type="ECO:0000256" key="9">
    <source>
        <dbReference type="ARBA" id="ARBA00022912"/>
    </source>
</evidence>
<dbReference type="PANTHER" id="PTHR12305:SF81">
    <property type="entry name" value="PHOSPHATIDYLINOSITOL 3,4,5-TRISPHOSPHATE 3-PHOSPHATASE AND DUAL-SPECIFICITY PROTEIN PHOSPHATASE PTEN"/>
    <property type="match status" value="1"/>
</dbReference>
<feature type="domain" description="C2 tensin-type" evidence="26">
    <location>
        <begin position="191"/>
        <end position="348"/>
    </location>
</feature>
<keyword evidence="9" id="KW-0904">Protein phosphatase</keyword>
<dbReference type="SMART" id="SM00404">
    <property type="entry name" value="PTPc_motif"/>
    <property type="match status" value="1"/>
</dbReference>
<dbReference type="SUPFAM" id="SSF49562">
    <property type="entry name" value="C2 domain (Calcium/lipid-binding domain, CaLB)"/>
    <property type="match status" value="1"/>
</dbReference>
<dbReference type="InterPro" id="IPR051281">
    <property type="entry name" value="Dual-spec_lipid-protein_phosph"/>
</dbReference>
<evidence type="ECO:0000256" key="2">
    <source>
        <dbReference type="ARBA" id="ARBA00004496"/>
    </source>
</evidence>
<dbReference type="GO" id="GO:0042995">
    <property type="term" value="C:cell projection"/>
    <property type="evidence" value="ECO:0007669"/>
    <property type="project" value="UniProtKB-ARBA"/>
</dbReference>
<evidence type="ECO:0000256" key="21">
    <source>
        <dbReference type="ARBA" id="ARBA00051341"/>
    </source>
</evidence>
<dbReference type="InterPro" id="IPR003595">
    <property type="entry name" value="Tyr_Pase_cat"/>
</dbReference>
<dbReference type="AlphaFoldDB" id="A0AAX4P2J2"/>
<dbReference type="EMBL" id="CP151502">
    <property type="protein sequence ID" value="WZN60288.1"/>
    <property type="molecule type" value="Genomic_DNA"/>
</dbReference>
<feature type="coiled-coil region" evidence="22">
    <location>
        <begin position="586"/>
        <end position="613"/>
    </location>
</feature>
<keyword evidence="7" id="KW-0963">Cytoplasm</keyword>
<dbReference type="Proteomes" id="UP001472866">
    <property type="component" value="Chromosome 02"/>
</dbReference>
<evidence type="ECO:0000256" key="12">
    <source>
        <dbReference type="ARBA" id="ARBA00034256"/>
    </source>
</evidence>
<evidence type="ECO:0000256" key="10">
    <source>
        <dbReference type="ARBA" id="ARBA00023098"/>
    </source>
</evidence>
<comment type="catalytic activity">
    <reaction evidence="16">
        <text>a 1,2-diacyl-sn-glycero-3-phospho-(1D-myo-inositol-3,4,5-trisphosphate) + H2O = a 1,2-diacyl-sn-glycero-3-phospho-(1D-myo-inositol-4,5-bisphosphate) + phosphate</text>
        <dbReference type="Rhea" id="RHEA:25017"/>
        <dbReference type="ChEBI" id="CHEBI:15377"/>
        <dbReference type="ChEBI" id="CHEBI:43474"/>
        <dbReference type="ChEBI" id="CHEBI:57836"/>
        <dbReference type="ChEBI" id="CHEBI:58456"/>
        <dbReference type="EC" id="3.1.3.67"/>
    </reaction>
    <physiologicalReaction direction="left-to-right" evidence="16">
        <dbReference type="Rhea" id="RHEA:25018"/>
    </physiologicalReaction>
</comment>
<comment type="subcellular location">
    <subcellularLocation>
        <location evidence="1">Cell projection</location>
        <location evidence="1">Neuron projection</location>
    </subcellularLocation>
    <subcellularLocation>
        <location evidence="2">Cytoplasm</location>
    </subcellularLocation>
</comment>
<name>A0AAX4P2J2_9CHLO</name>
<feature type="region of interest" description="Disordered" evidence="23">
    <location>
        <begin position="359"/>
        <end position="407"/>
    </location>
</feature>
<comment type="catalytic activity">
    <reaction evidence="15">
        <text>1D-myo-inositol 1,3,4,5-tetrakisphosphate + H2O = 1D-myo-inositol 1,4,5-trisphosphate + phosphate</text>
        <dbReference type="Rhea" id="RHEA:77155"/>
        <dbReference type="ChEBI" id="CHEBI:15377"/>
        <dbReference type="ChEBI" id="CHEBI:43474"/>
        <dbReference type="ChEBI" id="CHEBI:57895"/>
        <dbReference type="ChEBI" id="CHEBI:203600"/>
    </reaction>
    <physiologicalReaction direction="left-to-right" evidence="15">
        <dbReference type="Rhea" id="RHEA:77156"/>
    </physiologicalReaction>
</comment>
<evidence type="ECO:0000256" key="5">
    <source>
        <dbReference type="ARBA" id="ARBA00013064"/>
    </source>
</evidence>
<dbReference type="InterPro" id="IPR016130">
    <property type="entry name" value="Tyr_Pase_AS"/>
</dbReference>